<accession>A0A5C5WED5</accession>
<proteinExistence type="predicted"/>
<dbReference type="AlphaFoldDB" id="A0A5C5WED5"/>
<feature type="chain" id="PRO_5022725328" description="DUF4350 domain-containing protein" evidence="2">
    <location>
        <begin position="33"/>
        <end position="713"/>
    </location>
</feature>
<feature type="transmembrane region" description="Helical" evidence="1">
    <location>
        <begin position="428"/>
        <end position="446"/>
    </location>
</feature>
<comment type="caution">
    <text evidence="3">The sequence shown here is derived from an EMBL/GenBank/DDBJ whole genome shotgun (WGS) entry which is preliminary data.</text>
</comment>
<sequence length="713" mass="74717" precursor="true">MIGSLAEVCLAFVMRIGAVVAIAASTALPGGAADLAGPRLESVRVGLGGKYKLGAVTPLEVRVAGGAAGTSVRVVALAPDNDGLRVVTVTPPLTLTGAEPQTVRLPVWVGKPAPAFEIRLLATEQPDAPPLDRAEFSTGGLFRGELISNPLPAATRLLLSIGPDVGLDNLQGTASKVARLINMAELPSDPLVYDAFETVLLTAGLDEAWRSADQSAESEQIAALDQWVRDGGRLVISCGRDAATLLSAAGPWSVLAPGELDRVVPLRSTAALESYAGDGTRLSDADQLVAARLTNSRGVVSAYEGPTREALPLVIRAPHGFGEVVFLAVDLDDPALTRWDGRAALLRKLIDPPAAERSRAAVSPLGSKPRGESDLVDEAIRVLGAALPQVSSVSVLAVLAAAGVYLVLIGPLDWWFVNRALQRPQATWLTFPLIAAAVGLAVYAGGQALRGEALKIAAFEICDSDRSADTTRGLLLSQIYSPKSRRYDIEVAETAATRTKTWWLATTGGRLGGLASRAALSQDTYALEGSSVRGLPLVSGSTKTLVTRWHGPAQPLITADLTRAEGGLVEGQITNPGNHDLSDCHLLAGGWAWRLGTLARGQSKPISDSGNLLRITTLLSRQLEAAPADPRSAAKATAAILSFGELLSQRTTIATNRLFAANDLSHHLEAGRAIVIGVLDDPATSVALEIAGESIPADCRWRTTFVRCLVEVD</sequence>
<dbReference type="OrthoDB" id="267661at2"/>
<evidence type="ECO:0000313" key="3">
    <source>
        <dbReference type="EMBL" id="TWT48513.1"/>
    </source>
</evidence>
<keyword evidence="2" id="KW-0732">Signal</keyword>
<dbReference type="Gene3D" id="3.40.50.880">
    <property type="match status" value="1"/>
</dbReference>
<gene>
    <name evidence="3" type="ORF">Pla111_02830</name>
</gene>
<keyword evidence="1" id="KW-1133">Transmembrane helix</keyword>
<protein>
    <recommendedName>
        <fullName evidence="5">DUF4350 domain-containing protein</fullName>
    </recommendedName>
</protein>
<dbReference type="RefSeq" id="WP_146570643.1">
    <property type="nucleotide sequence ID" value="NZ_SJPH01000001.1"/>
</dbReference>
<name>A0A5C5WED5_9BACT</name>
<evidence type="ECO:0000313" key="4">
    <source>
        <dbReference type="Proteomes" id="UP000318995"/>
    </source>
</evidence>
<dbReference type="EMBL" id="SJPH01000001">
    <property type="protein sequence ID" value="TWT48513.1"/>
    <property type="molecule type" value="Genomic_DNA"/>
</dbReference>
<dbReference type="Proteomes" id="UP000318995">
    <property type="component" value="Unassembled WGS sequence"/>
</dbReference>
<dbReference type="InterPro" id="IPR029062">
    <property type="entry name" value="Class_I_gatase-like"/>
</dbReference>
<evidence type="ECO:0000256" key="2">
    <source>
        <dbReference type="SAM" id="SignalP"/>
    </source>
</evidence>
<organism evidence="3 4">
    <name type="scientific">Botrimarina hoheduenensis</name>
    <dbReference type="NCBI Taxonomy" id="2528000"/>
    <lineage>
        <taxon>Bacteria</taxon>
        <taxon>Pseudomonadati</taxon>
        <taxon>Planctomycetota</taxon>
        <taxon>Planctomycetia</taxon>
        <taxon>Pirellulales</taxon>
        <taxon>Lacipirellulaceae</taxon>
        <taxon>Botrimarina</taxon>
    </lineage>
</organism>
<keyword evidence="4" id="KW-1185">Reference proteome</keyword>
<reference evidence="3 4" key="1">
    <citation type="submission" date="2019-02" db="EMBL/GenBank/DDBJ databases">
        <title>Deep-cultivation of Planctomycetes and their phenomic and genomic characterization uncovers novel biology.</title>
        <authorList>
            <person name="Wiegand S."/>
            <person name="Jogler M."/>
            <person name="Boedeker C."/>
            <person name="Pinto D."/>
            <person name="Vollmers J."/>
            <person name="Rivas-Marin E."/>
            <person name="Kohn T."/>
            <person name="Peeters S.H."/>
            <person name="Heuer A."/>
            <person name="Rast P."/>
            <person name="Oberbeckmann S."/>
            <person name="Bunk B."/>
            <person name="Jeske O."/>
            <person name="Meyerdierks A."/>
            <person name="Storesund J.E."/>
            <person name="Kallscheuer N."/>
            <person name="Luecker S."/>
            <person name="Lage O.M."/>
            <person name="Pohl T."/>
            <person name="Merkel B.J."/>
            <person name="Hornburger P."/>
            <person name="Mueller R.-W."/>
            <person name="Bruemmer F."/>
            <person name="Labrenz M."/>
            <person name="Spormann A.M."/>
            <person name="Op Den Camp H."/>
            <person name="Overmann J."/>
            <person name="Amann R."/>
            <person name="Jetten M.S.M."/>
            <person name="Mascher T."/>
            <person name="Medema M.H."/>
            <person name="Devos D.P."/>
            <person name="Kaster A.-K."/>
            <person name="Ovreas L."/>
            <person name="Rohde M."/>
            <person name="Galperin M.Y."/>
            <person name="Jogler C."/>
        </authorList>
    </citation>
    <scope>NUCLEOTIDE SEQUENCE [LARGE SCALE GENOMIC DNA]</scope>
    <source>
        <strain evidence="3 4">Pla111</strain>
    </source>
</reference>
<feature type="transmembrane region" description="Helical" evidence="1">
    <location>
        <begin position="395"/>
        <end position="416"/>
    </location>
</feature>
<evidence type="ECO:0008006" key="5">
    <source>
        <dbReference type="Google" id="ProtNLM"/>
    </source>
</evidence>
<evidence type="ECO:0000256" key="1">
    <source>
        <dbReference type="SAM" id="Phobius"/>
    </source>
</evidence>
<feature type="signal peptide" evidence="2">
    <location>
        <begin position="1"/>
        <end position="32"/>
    </location>
</feature>
<keyword evidence="1" id="KW-0472">Membrane</keyword>
<keyword evidence="1" id="KW-0812">Transmembrane</keyword>